<keyword evidence="2" id="KW-1185">Reference proteome</keyword>
<accession>A0A8J3SLR3</accession>
<reference evidence="1 2" key="1">
    <citation type="submission" date="2021-01" db="EMBL/GenBank/DDBJ databases">
        <title>Whole genome shotgun sequence of Planobispora siamensis NBRC 107568.</title>
        <authorList>
            <person name="Komaki H."/>
            <person name="Tamura T."/>
        </authorList>
    </citation>
    <scope>NUCLEOTIDE SEQUENCE [LARGE SCALE GENOMIC DNA]</scope>
    <source>
        <strain evidence="1 2">NBRC 107568</strain>
    </source>
</reference>
<dbReference type="Proteomes" id="UP000619788">
    <property type="component" value="Unassembled WGS sequence"/>
</dbReference>
<evidence type="ECO:0000313" key="1">
    <source>
        <dbReference type="EMBL" id="GIH96773.1"/>
    </source>
</evidence>
<organism evidence="1 2">
    <name type="scientific">Planobispora siamensis</name>
    <dbReference type="NCBI Taxonomy" id="936338"/>
    <lineage>
        <taxon>Bacteria</taxon>
        <taxon>Bacillati</taxon>
        <taxon>Actinomycetota</taxon>
        <taxon>Actinomycetes</taxon>
        <taxon>Streptosporangiales</taxon>
        <taxon>Streptosporangiaceae</taxon>
        <taxon>Planobispora</taxon>
    </lineage>
</organism>
<protein>
    <submittedName>
        <fullName evidence="1">Uncharacterized protein</fullName>
    </submittedName>
</protein>
<proteinExistence type="predicted"/>
<dbReference type="EMBL" id="BOOJ01000071">
    <property type="protein sequence ID" value="GIH96773.1"/>
    <property type="molecule type" value="Genomic_DNA"/>
</dbReference>
<dbReference type="AlphaFoldDB" id="A0A8J3SLR3"/>
<name>A0A8J3SLR3_9ACTN</name>
<evidence type="ECO:0000313" key="2">
    <source>
        <dbReference type="Proteomes" id="UP000619788"/>
    </source>
</evidence>
<comment type="caution">
    <text evidence="1">The sequence shown here is derived from an EMBL/GenBank/DDBJ whole genome shotgun (WGS) entry which is preliminary data.</text>
</comment>
<gene>
    <name evidence="1" type="ORF">Psi01_74030</name>
</gene>
<sequence>MCGMCGTSLKRQRYVYVCDGCGTVRVAAAPLEEQIVPQALTLMGQTQGWTRLVVAGAAEGEQPPAEQRAMWWNSVDRDGQRVLLGILVDYIQVDLVCADGQEHFTWITHPQTG</sequence>